<evidence type="ECO:0000259" key="1">
    <source>
        <dbReference type="PROSITE" id="PS51205"/>
    </source>
</evidence>
<dbReference type="PROSITE" id="PS51205">
    <property type="entry name" value="VPS9"/>
    <property type="match status" value="1"/>
</dbReference>
<dbReference type="GO" id="GO:0005085">
    <property type="term" value="F:guanyl-nucleotide exchange factor activity"/>
    <property type="evidence" value="ECO:0007669"/>
    <property type="project" value="TreeGrafter"/>
</dbReference>
<dbReference type="InterPro" id="IPR037191">
    <property type="entry name" value="VPS9_dom_sf"/>
</dbReference>
<comment type="caution">
    <text evidence="2">The sequence shown here is derived from an EMBL/GenBank/DDBJ whole genome shotgun (WGS) entry which is preliminary data.</text>
</comment>
<accession>A0AA35S0D2</accession>
<dbReference type="SUPFAM" id="SSF109993">
    <property type="entry name" value="VPS9 domain"/>
    <property type="match status" value="1"/>
</dbReference>
<dbReference type="AlphaFoldDB" id="A0AA35S0D2"/>
<dbReference type="Proteomes" id="UP001174909">
    <property type="component" value="Unassembled WGS sequence"/>
</dbReference>
<dbReference type="EMBL" id="CASHTH010001782">
    <property type="protein sequence ID" value="CAI8019861.1"/>
    <property type="molecule type" value="Genomic_DNA"/>
</dbReference>
<feature type="domain" description="VPS9" evidence="1">
    <location>
        <begin position="24"/>
        <end position="174"/>
    </location>
</feature>
<name>A0AA35S0D2_GEOBA</name>
<dbReference type="Pfam" id="PF02204">
    <property type="entry name" value="VPS9"/>
    <property type="match status" value="1"/>
</dbReference>
<evidence type="ECO:0000313" key="2">
    <source>
        <dbReference type="EMBL" id="CAI8019861.1"/>
    </source>
</evidence>
<dbReference type="InterPro" id="IPR051984">
    <property type="entry name" value="Alsin"/>
</dbReference>
<reference evidence="2" key="1">
    <citation type="submission" date="2023-03" db="EMBL/GenBank/DDBJ databases">
        <authorList>
            <person name="Steffen K."/>
            <person name="Cardenas P."/>
        </authorList>
    </citation>
    <scope>NUCLEOTIDE SEQUENCE</scope>
</reference>
<gene>
    <name evidence="2" type="ORF">GBAR_LOCUS11904</name>
</gene>
<keyword evidence="3" id="KW-1185">Reference proteome</keyword>
<evidence type="ECO:0000313" key="3">
    <source>
        <dbReference type="Proteomes" id="UP001174909"/>
    </source>
</evidence>
<dbReference type="InterPro" id="IPR003123">
    <property type="entry name" value="VPS9"/>
</dbReference>
<dbReference type="GO" id="GO:0016197">
    <property type="term" value="P:endosomal transport"/>
    <property type="evidence" value="ECO:0007669"/>
    <property type="project" value="TreeGrafter"/>
</dbReference>
<proteinExistence type="predicted"/>
<dbReference type="GO" id="GO:0005737">
    <property type="term" value="C:cytoplasm"/>
    <property type="evidence" value="ECO:0007669"/>
    <property type="project" value="TreeGrafter"/>
</dbReference>
<dbReference type="PANTHER" id="PTHR46089">
    <property type="entry name" value="ALSIN HOMOLOG"/>
    <property type="match status" value="1"/>
</dbReference>
<dbReference type="GO" id="GO:0031267">
    <property type="term" value="F:small GTPase binding"/>
    <property type="evidence" value="ECO:0007669"/>
    <property type="project" value="TreeGrafter"/>
</dbReference>
<dbReference type="PANTHER" id="PTHR46089:SF2">
    <property type="entry name" value="ALSIN HOMOLOG"/>
    <property type="match status" value="1"/>
</dbReference>
<organism evidence="2 3">
    <name type="scientific">Geodia barretti</name>
    <name type="common">Barrett's horny sponge</name>
    <dbReference type="NCBI Taxonomy" id="519541"/>
    <lineage>
        <taxon>Eukaryota</taxon>
        <taxon>Metazoa</taxon>
        <taxon>Porifera</taxon>
        <taxon>Demospongiae</taxon>
        <taxon>Heteroscleromorpha</taxon>
        <taxon>Tetractinellida</taxon>
        <taxon>Astrophorina</taxon>
        <taxon>Geodiidae</taxon>
        <taxon>Geodia</taxon>
    </lineage>
</organism>
<dbReference type="Gene3D" id="1.20.1050.80">
    <property type="entry name" value="VPS9 domain"/>
    <property type="match status" value="1"/>
</dbReference>
<sequence>MTLYRAHCAADDEKLSMTLKELDEKPDSDLCELLELMSEYQCWRGKEDLSTFTDLLWSAAVTLSKLKECRSPLNKLLCLQETNAEVTKVYRRLHPERDSLMAYSHDEQGQLISSKLFSFVIVRSQQNVGCLSSEIRFISDFAGSVLHTEEYGYLLTELKGCYQQLSDLYVDEDEWI</sequence>
<protein>
    <recommendedName>
        <fullName evidence="1">VPS9 domain-containing protein</fullName>
    </recommendedName>
</protein>